<dbReference type="Pfam" id="PF00239">
    <property type="entry name" value="Resolvase"/>
    <property type="match status" value="1"/>
</dbReference>
<evidence type="ECO:0000256" key="2">
    <source>
        <dbReference type="ARBA" id="ARBA00023172"/>
    </source>
</evidence>
<proteinExistence type="predicted"/>
<organism evidence="4 5">
    <name type="scientific">Haloglomus irregulare</name>
    <dbReference type="NCBI Taxonomy" id="2234134"/>
    <lineage>
        <taxon>Archaea</taxon>
        <taxon>Methanobacteriati</taxon>
        <taxon>Methanobacteriota</taxon>
        <taxon>Stenosarchaea group</taxon>
        <taxon>Halobacteria</taxon>
        <taxon>Halobacteriales</taxon>
        <taxon>Natronomonadaceae</taxon>
        <taxon>Haloglomus</taxon>
    </lineage>
</organism>
<sequence>MVSVAPNAQRRRYRRDIRPHPRRLRAALREGEPSKLNHIHVVVRSENVDQGVLVGVRLTAPDGPDALGFQVLLEDVEAGHYDALVVYEGSRVARSIRDLSRTVDRGRDAGTELHIVSEGLVVQPDDENPYQTALFQLLGVFAKLEAKIKRQNISEGIAARQENEEYHHGPAPLEFEKANGQLVEAGDYQRVVEGLDRVARGDLSQRQAATELDTLCRTVQRSFEERSELYRL</sequence>
<dbReference type="InterPro" id="IPR006119">
    <property type="entry name" value="Resolv_N"/>
</dbReference>
<comment type="caution">
    <text evidence="4">The sequence shown here is derived from an EMBL/GenBank/DDBJ whole genome shotgun (WGS) entry which is preliminary data.</text>
</comment>
<dbReference type="SMART" id="SM00857">
    <property type="entry name" value="Resolvase"/>
    <property type="match status" value="1"/>
</dbReference>
<dbReference type="InterPro" id="IPR050639">
    <property type="entry name" value="SSR_resolvase"/>
</dbReference>
<keyword evidence="1" id="KW-0238">DNA-binding</keyword>
<protein>
    <submittedName>
        <fullName evidence="4">Resolvase</fullName>
    </submittedName>
</protein>
<dbReference type="GO" id="GO:0003677">
    <property type="term" value="F:DNA binding"/>
    <property type="evidence" value="ECO:0007669"/>
    <property type="project" value="UniProtKB-KW"/>
</dbReference>
<dbReference type="PANTHER" id="PTHR30461">
    <property type="entry name" value="DNA-INVERTASE FROM LAMBDOID PROPHAGE"/>
    <property type="match status" value="1"/>
</dbReference>
<dbReference type="Proteomes" id="UP000319894">
    <property type="component" value="Unassembled WGS sequence"/>
</dbReference>
<dbReference type="SUPFAM" id="SSF53041">
    <property type="entry name" value="Resolvase-like"/>
    <property type="match status" value="1"/>
</dbReference>
<evidence type="ECO:0000259" key="3">
    <source>
        <dbReference type="SMART" id="SM00857"/>
    </source>
</evidence>
<dbReference type="Gene3D" id="3.40.50.1390">
    <property type="entry name" value="Resolvase, N-terminal catalytic domain"/>
    <property type="match status" value="1"/>
</dbReference>
<evidence type="ECO:0000313" key="4">
    <source>
        <dbReference type="EMBL" id="TSD13480.1"/>
    </source>
</evidence>
<dbReference type="InParanoid" id="A0A554N947"/>
<reference evidence="4 5" key="1">
    <citation type="submission" date="2018-06" db="EMBL/GenBank/DDBJ databases">
        <title>Natronomonas sp. F16-60 a new haloarchaeon isolated from a solar saltern of Isla Cristina, Huelva, Spain.</title>
        <authorList>
            <person name="Duran-Viseras A."/>
            <person name="Sanchez-Porro C."/>
            <person name="Ventosa A."/>
        </authorList>
    </citation>
    <scope>NUCLEOTIDE SEQUENCE [LARGE SCALE GENOMIC DNA]</scope>
    <source>
        <strain evidence="4 5">F16-60</strain>
    </source>
</reference>
<accession>A0A554N947</accession>
<dbReference type="InterPro" id="IPR036162">
    <property type="entry name" value="Resolvase-like_N_sf"/>
</dbReference>
<gene>
    <name evidence="4" type="ORF">DP107_11660</name>
</gene>
<evidence type="ECO:0000313" key="5">
    <source>
        <dbReference type="Proteomes" id="UP000319894"/>
    </source>
</evidence>
<name>A0A554N947_9EURY</name>
<evidence type="ECO:0000256" key="1">
    <source>
        <dbReference type="ARBA" id="ARBA00023125"/>
    </source>
</evidence>
<keyword evidence="5" id="KW-1185">Reference proteome</keyword>
<dbReference type="EMBL" id="QMDX01000007">
    <property type="protein sequence ID" value="TSD13480.1"/>
    <property type="molecule type" value="Genomic_DNA"/>
</dbReference>
<keyword evidence="2" id="KW-0233">DNA recombination</keyword>
<feature type="domain" description="Resolvase/invertase-type recombinase catalytic" evidence="3">
    <location>
        <begin position="10"/>
        <end position="166"/>
    </location>
</feature>
<dbReference type="AlphaFoldDB" id="A0A554N947"/>
<dbReference type="GO" id="GO:0000150">
    <property type="term" value="F:DNA strand exchange activity"/>
    <property type="evidence" value="ECO:0007669"/>
    <property type="project" value="InterPro"/>
</dbReference>
<dbReference type="PANTHER" id="PTHR30461:SF2">
    <property type="entry name" value="SERINE RECOMBINASE PINE-RELATED"/>
    <property type="match status" value="1"/>
</dbReference>